<evidence type="ECO:0000256" key="1">
    <source>
        <dbReference type="ARBA" id="ARBA00021948"/>
    </source>
</evidence>
<name>A0ABV9ABK4_9ACTN</name>
<dbReference type="Pfam" id="PF04029">
    <property type="entry name" value="2-ph_phosp"/>
    <property type="match status" value="1"/>
</dbReference>
<dbReference type="Proteomes" id="UP001595997">
    <property type="component" value="Unassembled WGS sequence"/>
</dbReference>
<accession>A0ABV9ABK4</accession>
<reference evidence="3" key="1">
    <citation type="journal article" date="2019" name="Int. J. Syst. Evol. Microbiol.">
        <title>The Global Catalogue of Microorganisms (GCM) 10K type strain sequencing project: providing services to taxonomists for standard genome sequencing and annotation.</title>
        <authorList>
            <consortium name="The Broad Institute Genomics Platform"/>
            <consortium name="The Broad Institute Genome Sequencing Center for Infectious Disease"/>
            <person name="Wu L."/>
            <person name="Ma J."/>
        </authorList>
    </citation>
    <scope>NUCLEOTIDE SEQUENCE [LARGE SCALE GENOMIC DNA]</scope>
    <source>
        <strain evidence="3">CGMCC 4.7357</strain>
    </source>
</reference>
<proteinExistence type="predicted"/>
<keyword evidence="3" id="KW-1185">Reference proteome</keyword>
<dbReference type="RefSeq" id="WP_386451753.1">
    <property type="nucleotide sequence ID" value="NZ_JBHSFH010000014.1"/>
</dbReference>
<dbReference type="Gene3D" id="3.90.1560.10">
    <property type="entry name" value="ComB-like"/>
    <property type="match status" value="1"/>
</dbReference>
<protein>
    <recommendedName>
        <fullName evidence="1">Probable 2-phosphosulfolactate phosphatase</fullName>
    </recommendedName>
</protein>
<sequence>MVLPSPNGSTIAASAGNSRIAAGSLLNASAVGHWLACHGYGTAERPVALIASGERWADGGLRPALEDLLGAGAIATVLREQVGDTLSPEATAAAIAFQATPDVKAAVTACSSGRELIAGGFAQDVAIASELNLCTTVPLLVDGAFTAAG</sequence>
<dbReference type="InterPro" id="IPR005238">
    <property type="entry name" value="ComB-like"/>
</dbReference>
<gene>
    <name evidence="2" type="ORF">ACFPA8_23365</name>
</gene>
<organism evidence="2 3">
    <name type="scientific">Streptomyces ovatisporus</name>
    <dbReference type="NCBI Taxonomy" id="1128682"/>
    <lineage>
        <taxon>Bacteria</taxon>
        <taxon>Bacillati</taxon>
        <taxon>Actinomycetota</taxon>
        <taxon>Actinomycetes</taxon>
        <taxon>Kitasatosporales</taxon>
        <taxon>Streptomycetaceae</taxon>
        <taxon>Streptomyces</taxon>
    </lineage>
</organism>
<evidence type="ECO:0000313" key="3">
    <source>
        <dbReference type="Proteomes" id="UP001595997"/>
    </source>
</evidence>
<comment type="caution">
    <text evidence="2">The sequence shown here is derived from an EMBL/GenBank/DDBJ whole genome shotgun (WGS) entry which is preliminary data.</text>
</comment>
<dbReference type="SUPFAM" id="SSF142823">
    <property type="entry name" value="ComB-like"/>
    <property type="match status" value="1"/>
</dbReference>
<evidence type="ECO:0000313" key="2">
    <source>
        <dbReference type="EMBL" id="MFC4497074.1"/>
    </source>
</evidence>
<dbReference type="EMBL" id="JBHSFH010000014">
    <property type="protein sequence ID" value="MFC4497074.1"/>
    <property type="molecule type" value="Genomic_DNA"/>
</dbReference>
<dbReference type="InterPro" id="IPR036702">
    <property type="entry name" value="ComB-like_sf"/>
</dbReference>